<dbReference type="EMBL" id="KQ982851">
    <property type="protein sequence ID" value="KYQ49910.1"/>
    <property type="molecule type" value="Genomic_DNA"/>
</dbReference>
<dbReference type="PROSITE" id="PS50097">
    <property type="entry name" value="BTB"/>
    <property type="match status" value="1"/>
</dbReference>
<keyword evidence="1" id="KW-0472">Membrane</keyword>
<evidence type="ECO:0000256" key="1">
    <source>
        <dbReference type="SAM" id="Phobius"/>
    </source>
</evidence>
<dbReference type="Proteomes" id="UP000075809">
    <property type="component" value="Unassembled WGS sequence"/>
</dbReference>
<dbReference type="Pfam" id="PF00651">
    <property type="entry name" value="BTB"/>
    <property type="match status" value="1"/>
</dbReference>
<feature type="transmembrane region" description="Helical" evidence="1">
    <location>
        <begin position="367"/>
        <end position="387"/>
    </location>
</feature>
<reference evidence="3 4" key="1">
    <citation type="submission" date="2015-09" db="EMBL/GenBank/DDBJ databases">
        <title>Trachymyrmex zeteki WGS genome.</title>
        <authorList>
            <person name="Nygaard S."/>
            <person name="Hu H."/>
            <person name="Boomsma J."/>
            <person name="Zhang G."/>
        </authorList>
    </citation>
    <scope>NUCLEOTIDE SEQUENCE [LARGE SCALE GENOMIC DNA]</scope>
    <source>
        <strain evidence="3">Tzet28-1</strain>
        <tissue evidence="3">Whole body</tissue>
    </source>
</reference>
<proteinExistence type="predicted"/>
<dbReference type="SUPFAM" id="SSF54695">
    <property type="entry name" value="POZ domain"/>
    <property type="match status" value="1"/>
</dbReference>
<dbReference type="InterPro" id="IPR011333">
    <property type="entry name" value="SKP1/BTB/POZ_sf"/>
</dbReference>
<accession>A0A151WPZ8</accession>
<gene>
    <name evidence="3" type="ORF">ALC60_11085</name>
</gene>
<feature type="domain" description="BTB" evidence="2">
    <location>
        <begin position="178"/>
        <end position="244"/>
    </location>
</feature>
<dbReference type="STRING" id="64791.A0A151WPZ8"/>
<dbReference type="SMART" id="SM00225">
    <property type="entry name" value="BTB"/>
    <property type="match status" value="1"/>
</dbReference>
<dbReference type="InterPro" id="IPR000210">
    <property type="entry name" value="BTB/POZ_dom"/>
</dbReference>
<evidence type="ECO:0000313" key="4">
    <source>
        <dbReference type="Proteomes" id="UP000075809"/>
    </source>
</evidence>
<dbReference type="PANTHER" id="PTHR24413">
    <property type="entry name" value="SPECKLE-TYPE POZ PROTEIN"/>
    <property type="match status" value="1"/>
</dbReference>
<name>A0A151WPZ8_9HYME</name>
<dbReference type="AlphaFoldDB" id="A0A151WPZ8"/>
<protein>
    <submittedName>
        <fullName evidence="3">Protein maternal effect lethal 26</fullName>
    </submittedName>
</protein>
<organism evidence="3 4">
    <name type="scientific">Mycetomoellerius zeteki</name>
    <dbReference type="NCBI Taxonomy" id="64791"/>
    <lineage>
        <taxon>Eukaryota</taxon>
        <taxon>Metazoa</taxon>
        <taxon>Ecdysozoa</taxon>
        <taxon>Arthropoda</taxon>
        <taxon>Hexapoda</taxon>
        <taxon>Insecta</taxon>
        <taxon>Pterygota</taxon>
        <taxon>Neoptera</taxon>
        <taxon>Endopterygota</taxon>
        <taxon>Hymenoptera</taxon>
        <taxon>Apocrita</taxon>
        <taxon>Aculeata</taxon>
        <taxon>Formicoidea</taxon>
        <taxon>Formicidae</taxon>
        <taxon>Myrmicinae</taxon>
        <taxon>Mycetomoellerius</taxon>
    </lineage>
</organism>
<keyword evidence="4" id="KW-1185">Reference proteome</keyword>
<keyword evidence="1" id="KW-0812">Transmembrane</keyword>
<dbReference type="Gene3D" id="3.30.710.10">
    <property type="entry name" value="Potassium Channel Kv1.1, Chain A"/>
    <property type="match status" value="1"/>
</dbReference>
<keyword evidence="1" id="KW-1133">Transmembrane helix</keyword>
<evidence type="ECO:0000259" key="2">
    <source>
        <dbReference type="PROSITE" id="PS50097"/>
    </source>
</evidence>
<sequence length="418" mass="48659">MSTKDRDQIVTQHDLHHCRTKCYVKTTNFVWSIANFWNICNFMDTLTSSDIKGESYKINMCINRENNKLNFFIHSTIPNYKEHINIYRYNVYIKGTEGAILCADWKRFQSNTDSLYEVCFQTLQLNMTKYLPNNTLSIHFTFESYENVIHITMYENIMIETQKLTEAMNNFASDESNSFVTFIVDGKRLRVNKSSVCAVSSVFNKMLKKCIQNTEKEIEEEIEITDVEYSIFQIVIFYINTKNVFECKFDVNDDKTKKSILIPLLAAAHKFDMIGLKEMCEKYLISLLTKENAVIFLDIAISNDAVYLANYAKRFIKLHLDDIKYTPVFLEKVKINPEILLEIFDQEIFEEHVYLLHICKILYLDNLLMISLYTILISLSYAVITVVNRTLSSVSVGFVAARGLMRSARLCRTANVIV</sequence>
<evidence type="ECO:0000313" key="3">
    <source>
        <dbReference type="EMBL" id="KYQ49910.1"/>
    </source>
</evidence>